<dbReference type="InterPro" id="IPR014004">
    <property type="entry name" value="Transpt-assoc_nodulatn_dom_bac"/>
</dbReference>
<accession>A0A557P4A4</accession>
<reference evidence="5 6" key="1">
    <citation type="submission" date="2019-07" db="EMBL/GenBank/DDBJ databases">
        <title>The draft genome sequence of Vibrio algivorus M1486.</title>
        <authorList>
            <person name="Meng X."/>
        </authorList>
    </citation>
    <scope>NUCLEOTIDE SEQUENCE [LARGE SCALE GENOMIC DNA]</scope>
    <source>
        <strain evidence="5 6">M1486</strain>
    </source>
</reference>
<sequence>MSNMKKNAIILCLSSIFLITGCTSIGNTSTPAQQQWQEKNIQSNINALNQAPQYRGKVRVTSEITSAGHVLLLGQSVDEDNKQYIEGYVKNLPNVDTVYNQIRISKPLSFQQISHDIWLTTKVKSALLSDDRLDQYNIKVTTENREVFLIGNISEEAAQIAADAASRIEDVSKVIKAFNYVNTPTIQSKPAPSSNSNETNSALEKDKNISPKVEQLNNNSATPIIEEIDTPIDETDVFTTQ</sequence>
<evidence type="ECO:0000256" key="2">
    <source>
        <dbReference type="SAM" id="MobiDB-lite"/>
    </source>
</evidence>
<dbReference type="Proteomes" id="UP000319828">
    <property type="component" value="Unassembled WGS sequence"/>
</dbReference>
<feature type="region of interest" description="Disordered" evidence="2">
    <location>
        <begin position="186"/>
        <end position="241"/>
    </location>
</feature>
<dbReference type="PROSITE" id="PS50914">
    <property type="entry name" value="BON"/>
    <property type="match status" value="2"/>
</dbReference>
<evidence type="ECO:0000256" key="1">
    <source>
        <dbReference type="ARBA" id="ARBA00022729"/>
    </source>
</evidence>
<proteinExistence type="predicted"/>
<dbReference type="Pfam" id="PF04972">
    <property type="entry name" value="BON"/>
    <property type="match status" value="2"/>
</dbReference>
<dbReference type="OrthoDB" id="9783990at2"/>
<protein>
    <submittedName>
        <fullName evidence="5">BON domain-containing protein</fullName>
    </submittedName>
</protein>
<dbReference type="InterPro" id="IPR007055">
    <property type="entry name" value="BON_dom"/>
</dbReference>
<dbReference type="PANTHER" id="PTHR34606">
    <property type="entry name" value="BON DOMAIN-CONTAINING PROTEIN"/>
    <property type="match status" value="1"/>
</dbReference>
<comment type="caution">
    <text evidence="5">The sequence shown here is derived from an EMBL/GenBank/DDBJ whole genome shotgun (WGS) entry which is preliminary data.</text>
</comment>
<evidence type="ECO:0000313" key="5">
    <source>
        <dbReference type="EMBL" id="TVO35500.1"/>
    </source>
</evidence>
<dbReference type="AlphaFoldDB" id="A0A557P4A4"/>
<gene>
    <name evidence="5" type="ORF">FOF44_11960</name>
</gene>
<keyword evidence="1 3" id="KW-0732">Signal</keyword>
<dbReference type="SMART" id="SM00749">
    <property type="entry name" value="BON"/>
    <property type="match status" value="1"/>
</dbReference>
<dbReference type="EMBL" id="VMKJ01000024">
    <property type="protein sequence ID" value="TVO35500.1"/>
    <property type="molecule type" value="Genomic_DNA"/>
</dbReference>
<evidence type="ECO:0000259" key="4">
    <source>
        <dbReference type="PROSITE" id="PS50914"/>
    </source>
</evidence>
<feature type="signal peptide" evidence="3">
    <location>
        <begin position="1"/>
        <end position="25"/>
    </location>
</feature>
<evidence type="ECO:0000313" key="6">
    <source>
        <dbReference type="Proteomes" id="UP000319828"/>
    </source>
</evidence>
<organism evidence="5 6">
    <name type="scientific">Vibrio algivorus</name>
    <dbReference type="NCBI Taxonomy" id="1667024"/>
    <lineage>
        <taxon>Bacteria</taxon>
        <taxon>Pseudomonadati</taxon>
        <taxon>Pseudomonadota</taxon>
        <taxon>Gammaproteobacteria</taxon>
        <taxon>Vibrionales</taxon>
        <taxon>Vibrionaceae</taxon>
        <taxon>Vibrio</taxon>
    </lineage>
</organism>
<dbReference type="InterPro" id="IPR051686">
    <property type="entry name" value="Lipoprotein_DolP"/>
</dbReference>
<feature type="compositionally biased region" description="Polar residues" evidence="2">
    <location>
        <begin position="186"/>
        <end position="202"/>
    </location>
</feature>
<evidence type="ECO:0000256" key="3">
    <source>
        <dbReference type="SAM" id="SignalP"/>
    </source>
</evidence>
<feature type="domain" description="BON" evidence="4">
    <location>
        <begin position="115"/>
        <end position="185"/>
    </location>
</feature>
<feature type="domain" description="BON" evidence="4">
    <location>
        <begin position="33"/>
        <end position="106"/>
    </location>
</feature>
<feature type="chain" id="PRO_5021734320" evidence="3">
    <location>
        <begin position="26"/>
        <end position="241"/>
    </location>
</feature>
<name>A0A557P4A4_9VIBR</name>
<feature type="compositionally biased region" description="Acidic residues" evidence="2">
    <location>
        <begin position="226"/>
        <end position="241"/>
    </location>
</feature>
<dbReference type="PANTHER" id="PTHR34606:SF4">
    <property type="entry name" value="OUTER MEMBRANE LIPOPROTEIN DOLP"/>
    <property type="match status" value="1"/>
</dbReference>
<dbReference type="PROSITE" id="PS51257">
    <property type="entry name" value="PROKAR_LIPOPROTEIN"/>
    <property type="match status" value="1"/>
</dbReference>